<accession>A0A813JVP1</accession>
<organism evidence="2 3">
    <name type="scientific">Polarella glacialis</name>
    <name type="common">Dinoflagellate</name>
    <dbReference type="NCBI Taxonomy" id="89957"/>
    <lineage>
        <taxon>Eukaryota</taxon>
        <taxon>Sar</taxon>
        <taxon>Alveolata</taxon>
        <taxon>Dinophyceae</taxon>
        <taxon>Suessiales</taxon>
        <taxon>Suessiaceae</taxon>
        <taxon>Polarella</taxon>
    </lineage>
</organism>
<feature type="transmembrane region" description="Helical" evidence="1">
    <location>
        <begin position="90"/>
        <end position="110"/>
    </location>
</feature>
<evidence type="ECO:0000256" key="1">
    <source>
        <dbReference type="SAM" id="Phobius"/>
    </source>
</evidence>
<reference evidence="2" key="1">
    <citation type="submission" date="2021-02" db="EMBL/GenBank/DDBJ databases">
        <authorList>
            <person name="Dougan E. K."/>
            <person name="Rhodes N."/>
            <person name="Thang M."/>
            <person name="Chan C."/>
        </authorList>
    </citation>
    <scope>NUCLEOTIDE SEQUENCE</scope>
</reference>
<feature type="transmembrane region" description="Helical" evidence="1">
    <location>
        <begin position="36"/>
        <end position="69"/>
    </location>
</feature>
<dbReference type="AlphaFoldDB" id="A0A813JVP1"/>
<keyword evidence="1" id="KW-0472">Membrane</keyword>
<name>A0A813JVP1_POLGL</name>
<proteinExistence type="predicted"/>
<gene>
    <name evidence="2" type="ORF">PGLA2088_LOCUS25574</name>
</gene>
<comment type="caution">
    <text evidence="2">The sequence shown here is derived from an EMBL/GenBank/DDBJ whole genome shotgun (WGS) entry which is preliminary data.</text>
</comment>
<sequence length="145" mass="15204">MAELSNLVSPLVLRQSALCRGIWPTVLVWNSPSDLFAVAVVVCCCRFVVVVLVVLVVVVAVVVVGGGGGGVVVVLGKDLRRKSRKTRERYPGIGGHAAVVVVVLLLLLPLCGGAKNSLQFRCDCWVLFSSLGAGSELVHASAPED</sequence>
<evidence type="ECO:0000313" key="3">
    <source>
        <dbReference type="Proteomes" id="UP000626109"/>
    </source>
</evidence>
<keyword evidence="1" id="KW-1133">Transmembrane helix</keyword>
<evidence type="ECO:0000313" key="2">
    <source>
        <dbReference type="EMBL" id="CAE8687717.1"/>
    </source>
</evidence>
<dbReference type="EMBL" id="CAJNNW010026786">
    <property type="protein sequence ID" value="CAE8687717.1"/>
    <property type="molecule type" value="Genomic_DNA"/>
</dbReference>
<keyword evidence="1" id="KW-0812">Transmembrane</keyword>
<protein>
    <submittedName>
        <fullName evidence="2">Uncharacterized protein</fullName>
    </submittedName>
</protein>
<dbReference type="Proteomes" id="UP000626109">
    <property type="component" value="Unassembled WGS sequence"/>
</dbReference>